<accession>A0A7W9ERI1</accession>
<dbReference type="Pfam" id="PF00291">
    <property type="entry name" value="PALP"/>
    <property type="match status" value="1"/>
</dbReference>
<feature type="domain" description="Tryptophan synthase beta chain-like PALP" evidence="4">
    <location>
        <begin position="18"/>
        <end position="307"/>
    </location>
</feature>
<comment type="cofactor">
    <cofactor evidence="1">
        <name>pyridoxal 5'-phosphate</name>
        <dbReference type="ChEBI" id="CHEBI:597326"/>
    </cofactor>
</comment>
<gene>
    <name evidence="5" type="ORF">FHR21_001234</name>
</gene>
<dbReference type="GO" id="GO:0003941">
    <property type="term" value="F:L-serine ammonia-lyase activity"/>
    <property type="evidence" value="ECO:0007669"/>
    <property type="project" value="TreeGrafter"/>
</dbReference>
<comment type="caution">
    <text evidence="5">The sequence shown here is derived from an EMBL/GenBank/DDBJ whole genome shotgun (WGS) entry which is preliminary data.</text>
</comment>
<dbReference type="InterPro" id="IPR001926">
    <property type="entry name" value="TrpB-like_PALP"/>
</dbReference>
<dbReference type="InterPro" id="IPR036052">
    <property type="entry name" value="TrpB-like_PALP_sf"/>
</dbReference>
<evidence type="ECO:0000259" key="4">
    <source>
        <dbReference type="Pfam" id="PF00291"/>
    </source>
</evidence>
<dbReference type="GO" id="GO:0004794">
    <property type="term" value="F:threonine deaminase activity"/>
    <property type="evidence" value="ECO:0007669"/>
    <property type="project" value="UniProtKB-EC"/>
</dbReference>
<dbReference type="GO" id="GO:0006565">
    <property type="term" value="P:L-serine catabolic process"/>
    <property type="evidence" value="ECO:0007669"/>
    <property type="project" value="TreeGrafter"/>
</dbReference>
<dbReference type="Gene3D" id="3.40.50.1100">
    <property type="match status" value="2"/>
</dbReference>
<dbReference type="CDD" id="cd01562">
    <property type="entry name" value="Thr-dehyd"/>
    <property type="match status" value="1"/>
</dbReference>
<keyword evidence="6" id="KW-1185">Reference proteome</keyword>
<protein>
    <submittedName>
        <fullName evidence="5">Threonine dehydratase</fullName>
        <ecNumber evidence="5">4.3.1.19</ecNumber>
    </submittedName>
</protein>
<evidence type="ECO:0000313" key="6">
    <source>
        <dbReference type="Proteomes" id="UP000537161"/>
    </source>
</evidence>
<dbReference type="EC" id="4.3.1.19" evidence="5"/>
<dbReference type="InterPro" id="IPR050147">
    <property type="entry name" value="Ser/Thr_Dehydratase"/>
</dbReference>
<keyword evidence="3 5" id="KW-0456">Lyase</keyword>
<dbReference type="GO" id="GO:0009097">
    <property type="term" value="P:isoleucine biosynthetic process"/>
    <property type="evidence" value="ECO:0007669"/>
    <property type="project" value="TreeGrafter"/>
</dbReference>
<dbReference type="PANTHER" id="PTHR48078:SF6">
    <property type="entry name" value="L-THREONINE DEHYDRATASE CATABOLIC TDCB"/>
    <property type="match status" value="1"/>
</dbReference>
<dbReference type="GO" id="GO:0016846">
    <property type="term" value="F:carbon-sulfur lyase activity"/>
    <property type="evidence" value="ECO:0007669"/>
    <property type="project" value="UniProtKB-ARBA"/>
</dbReference>
<evidence type="ECO:0000256" key="1">
    <source>
        <dbReference type="ARBA" id="ARBA00001933"/>
    </source>
</evidence>
<reference evidence="5 6" key="1">
    <citation type="submission" date="2020-08" db="EMBL/GenBank/DDBJ databases">
        <title>Genomic Encyclopedia of Type Strains, Phase IV (KMG-IV): sequencing the most valuable type-strain genomes for metagenomic binning, comparative biology and taxonomic classification.</title>
        <authorList>
            <person name="Goeker M."/>
        </authorList>
    </citation>
    <scope>NUCLEOTIDE SEQUENCE [LARGE SCALE GENOMIC DNA]</scope>
    <source>
        <strain evidence="5 6">DSM 27163</strain>
    </source>
</reference>
<organism evidence="5 6">
    <name type="scientific">Sphingopyxis panaciterrulae</name>
    <dbReference type="NCBI Taxonomy" id="462372"/>
    <lineage>
        <taxon>Bacteria</taxon>
        <taxon>Pseudomonadati</taxon>
        <taxon>Pseudomonadota</taxon>
        <taxon>Alphaproteobacteria</taxon>
        <taxon>Sphingomonadales</taxon>
        <taxon>Sphingomonadaceae</taxon>
        <taxon>Sphingopyxis</taxon>
    </lineage>
</organism>
<dbReference type="Proteomes" id="UP000537161">
    <property type="component" value="Unassembled WGS sequence"/>
</dbReference>
<dbReference type="GO" id="GO:0006567">
    <property type="term" value="P:L-threonine catabolic process"/>
    <property type="evidence" value="ECO:0007669"/>
    <property type="project" value="TreeGrafter"/>
</dbReference>
<keyword evidence="2" id="KW-0663">Pyridoxal phosphate</keyword>
<dbReference type="EMBL" id="JACIJH010000002">
    <property type="protein sequence ID" value="MBB5705901.1"/>
    <property type="molecule type" value="Genomic_DNA"/>
</dbReference>
<evidence type="ECO:0000256" key="3">
    <source>
        <dbReference type="ARBA" id="ARBA00023239"/>
    </source>
</evidence>
<dbReference type="NCBIfam" id="NF005292">
    <property type="entry name" value="PRK06815.1"/>
    <property type="match status" value="1"/>
</dbReference>
<dbReference type="SUPFAM" id="SSF53686">
    <property type="entry name" value="Tryptophan synthase beta subunit-like PLP-dependent enzymes"/>
    <property type="match status" value="1"/>
</dbReference>
<dbReference type="AlphaFoldDB" id="A0A7W9ERI1"/>
<sequence length="324" mass="33943">MDLAPLFARIEEADRGIRPQVIETPLDRSRMLSDELGADVWLKADHLQPTGTFKIRGATNKIRTLTDAERARGVLTASTGNHGLGAARAGALAGCPVTVYVVPSAPAAKLAAIRSFGAELVFVEGAPLDAELEARRQAKVQGKAYVAPYNDIETMAGQGTLGIELARQAPDLDAVFVCVGGGGLIGGVGAAIKTLSPQTRIVGVWPEASTCMRDSIAAGEIVATPERETLSEASTGAVEPGSVTFPVCRAVIDEMLTVSEVEIARAMRRIAIGERWMVEGAAGVAVAGLVQAAERYRGQKVAAVLCGRNIALDLFQQAMRLAGD</sequence>
<evidence type="ECO:0000256" key="2">
    <source>
        <dbReference type="ARBA" id="ARBA00022898"/>
    </source>
</evidence>
<proteinExistence type="predicted"/>
<dbReference type="RefSeq" id="WP_184096286.1">
    <property type="nucleotide sequence ID" value="NZ_JACIJH010000002.1"/>
</dbReference>
<evidence type="ECO:0000313" key="5">
    <source>
        <dbReference type="EMBL" id="MBB5705901.1"/>
    </source>
</evidence>
<name>A0A7W9ERI1_9SPHN</name>
<dbReference type="PANTHER" id="PTHR48078">
    <property type="entry name" value="THREONINE DEHYDRATASE, MITOCHONDRIAL-RELATED"/>
    <property type="match status" value="1"/>
</dbReference>